<evidence type="ECO:0000256" key="1">
    <source>
        <dbReference type="SAM" id="Phobius"/>
    </source>
</evidence>
<evidence type="ECO:0000313" key="3">
    <source>
        <dbReference type="Proteomes" id="UP001371391"/>
    </source>
</evidence>
<keyword evidence="1" id="KW-0812">Transmembrane</keyword>
<sequence>MIFDLVKKYETIDRDIKWLTWLLITYCCLVLFRIIYCLYNKNFNYLFEGAKSLLPPLTALLVVQIANRLIINNRILEANEHRVETVQSIHHAIVIVKDLKAKVGYVKHCIENNRAPIALVEVAARIEARYESLFERSLYRYLQGESIDLIARISGTIFGIQVFAEQLRQQVVCNKELTLENMPRLNSDKPQKPLDDLLNELETLLDHLYAIREQIN</sequence>
<keyword evidence="1" id="KW-0472">Membrane</keyword>
<accession>A0ABU9H1P5</accession>
<comment type="caution">
    <text evidence="2">The sequence shown here is derived from an EMBL/GenBank/DDBJ whole genome shotgun (WGS) entry which is preliminary data.</text>
</comment>
<dbReference type="Proteomes" id="UP001371391">
    <property type="component" value="Unassembled WGS sequence"/>
</dbReference>
<protein>
    <recommendedName>
        <fullName evidence="4">5-bromo-4-chloroindolyl phosphate hydrolysis protein</fullName>
    </recommendedName>
</protein>
<dbReference type="EMBL" id="JBAKAW010000010">
    <property type="protein sequence ID" value="MEL0655782.1"/>
    <property type="molecule type" value="Genomic_DNA"/>
</dbReference>
<organism evidence="2 3">
    <name type="scientific">Pseudoalteromonas issachenkonii</name>
    <dbReference type="NCBI Taxonomy" id="152297"/>
    <lineage>
        <taxon>Bacteria</taxon>
        <taxon>Pseudomonadati</taxon>
        <taxon>Pseudomonadota</taxon>
        <taxon>Gammaproteobacteria</taxon>
        <taxon>Alteromonadales</taxon>
        <taxon>Pseudoalteromonadaceae</taxon>
        <taxon>Pseudoalteromonas</taxon>
    </lineage>
</organism>
<evidence type="ECO:0008006" key="4">
    <source>
        <dbReference type="Google" id="ProtNLM"/>
    </source>
</evidence>
<keyword evidence="3" id="KW-1185">Reference proteome</keyword>
<keyword evidence="1" id="KW-1133">Transmembrane helix</keyword>
<feature type="transmembrane region" description="Helical" evidence="1">
    <location>
        <begin position="18"/>
        <end position="39"/>
    </location>
</feature>
<name>A0ABU9H1P5_9GAMM</name>
<dbReference type="RefSeq" id="WP_341602969.1">
    <property type="nucleotide sequence ID" value="NZ_JBAKAW010000010.1"/>
</dbReference>
<reference evidence="2 3" key="1">
    <citation type="submission" date="2024-02" db="EMBL/GenBank/DDBJ databases">
        <title>Bacteria isolated from the canopy kelp, Nereocystis luetkeana.</title>
        <authorList>
            <person name="Pfister C.A."/>
            <person name="Younker I.T."/>
            <person name="Light S.H."/>
        </authorList>
    </citation>
    <scope>NUCLEOTIDE SEQUENCE [LARGE SCALE GENOMIC DNA]</scope>
    <source>
        <strain evidence="2 3">TI.1.03</strain>
    </source>
</reference>
<evidence type="ECO:0000313" key="2">
    <source>
        <dbReference type="EMBL" id="MEL0655782.1"/>
    </source>
</evidence>
<proteinExistence type="predicted"/>
<gene>
    <name evidence="2" type="ORF">V6257_12115</name>
</gene>